<name>I0YWM3_COCSC</name>
<evidence type="ECO:0000256" key="3">
    <source>
        <dbReference type="SAM" id="SignalP"/>
    </source>
</evidence>
<keyword evidence="5" id="KW-1185">Reference proteome</keyword>
<dbReference type="AlphaFoldDB" id="I0YWM3"/>
<dbReference type="SUPFAM" id="SSF53187">
    <property type="entry name" value="Zn-dependent exopeptidases"/>
    <property type="match status" value="2"/>
</dbReference>
<evidence type="ECO:0000313" key="5">
    <source>
        <dbReference type="Proteomes" id="UP000007264"/>
    </source>
</evidence>
<sequence>MATKAKPWSLQRLFLAFCLFQAFLDHQEAWAQIAIAEEGPLPLPLLQDVLYREPAERIQLLGKISDAEGSLYRRFFSPAHIRAASQIRRWMKDAGMRTWQDGVGNVHGRIDGRARDAPALISGSHYDTVMDAGKYDGALGIIVAIASVKATILQAALATRIMTPEEVRAAVRESADLGQWLGAKAHNLFATPMEIIAFSDEEGVRFQTTFLGSRAVTGQLVPLGMLDNEDQNGESLADVLYKHGFQGSEEALARTAYSPEQVRGYVEVHMEQGPVLQARGYALGPVAAIAGQTRLAASVIGTQGHAGTVPMKLRQDAAAAAAETVVWIEQHCGGGAGGDEKTADAAEAVTDDSLVCTTGSMVLWPGASNVIAGAANFSVDIRCRSDEVRKATTKQVIAQLETICQRRNVNCSVEIKHEAPAAACHPDIIAGLIDACRESEQLTADILERDEQCQAECDSELSKVSNSTPQDVAGELLDHANCGGTGKSSRWEPGKAPVLVSGAGHDALPMAEITKMGLLFVRDRRGISHSPLEYVADEDIAAAAVALYVYLQKELL</sequence>
<organism evidence="4 5">
    <name type="scientific">Coccomyxa subellipsoidea (strain C-169)</name>
    <name type="common">Green microalga</name>
    <dbReference type="NCBI Taxonomy" id="574566"/>
    <lineage>
        <taxon>Eukaryota</taxon>
        <taxon>Viridiplantae</taxon>
        <taxon>Chlorophyta</taxon>
        <taxon>core chlorophytes</taxon>
        <taxon>Trebouxiophyceae</taxon>
        <taxon>Trebouxiophyceae incertae sedis</taxon>
        <taxon>Coccomyxaceae</taxon>
        <taxon>Coccomyxa</taxon>
        <taxon>Coccomyxa subellipsoidea</taxon>
    </lineage>
</organism>
<dbReference type="InterPro" id="IPR036264">
    <property type="entry name" value="Bact_exopeptidase_dim_dom"/>
</dbReference>
<gene>
    <name evidence="4" type="ORF">COCSUDRAFT_66397</name>
</gene>
<comment type="caution">
    <text evidence="4">The sequence shown here is derived from an EMBL/GenBank/DDBJ whole genome shotgun (WGS) entry which is preliminary data.</text>
</comment>
<accession>I0YWM3</accession>
<dbReference type="GeneID" id="17040779"/>
<feature type="chain" id="PRO_5003637326" evidence="3">
    <location>
        <begin position="32"/>
        <end position="556"/>
    </location>
</feature>
<reference evidence="4 5" key="1">
    <citation type="journal article" date="2012" name="Genome Biol.">
        <title>The genome of the polar eukaryotic microalga coccomyxa subellipsoidea reveals traits of cold adaptation.</title>
        <authorList>
            <person name="Blanc G."/>
            <person name="Agarkova I."/>
            <person name="Grimwood J."/>
            <person name="Kuo A."/>
            <person name="Brueggeman A."/>
            <person name="Dunigan D."/>
            <person name="Gurnon J."/>
            <person name="Ladunga I."/>
            <person name="Lindquist E."/>
            <person name="Lucas S."/>
            <person name="Pangilinan J."/>
            <person name="Proschold T."/>
            <person name="Salamov A."/>
            <person name="Schmutz J."/>
            <person name="Weeks D."/>
            <person name="Yamada T."/>
            <person name="Claverie J.M."/>
            <person name="Grigoriev I."/>
            <person name="Van Etten J."/>
            <person name="Lomsadze A."/>
            <person name="Borodovsky M."/>
        </authorList>
    </citation>
    <scope>NUCLEOTIDE SEQUENCE [LARGE SCALE GENOMIC DNA]</scope>
    <source>
        <strain evidence="4 5">C-169</strain>
    </source>
</reference>
<dbReference type="Gene3D" id="3.40.630.10">
    <property type="entry name" value="Zn peptidases"/>
    <property type="match status" value="2"/>
</dbReference>
<dbReference type="GO" id="GO:0016813">
    <property type="term" value="F:hydrolase activity, acting on carbon-nitrogen (but not peptide) bonds, in linear amidines"/>
    <property type="evidence" value="ECO:0007669"/>
    <property type="project" value="InterPro"/>
</dbReference>
<dbReference type="eggNOG" id="ENOG502QSJ5">
    <property type="taxonomic scope" value="Eukaryota"/>
</dbReference>
<proteinExistence type="predicted"/>
<dbReference type="STRING" id="574566.I0YWM3"/>
<keyword evidence="1" id="KW-0479">Metal-binding</keyword>
<evidence type="ECO:0000256" key="1">
    <source>
        <dbReference type="ARBA" id="ARBA00022723"/>
    </source>
</evidence>
<keyword evidence="3" id="KW-0732">Signal</keyword>
<dbReference type="OrthoDB" id="4676at2759"/>
<dbReference type="RefSeq" id="XP_005647336.1">
    <property type="nucleotide sequence ID" value="XM_005647279.1"/>
</dbReference>
<dbReference type="PANTHER" id="PTHR32494">
    <property type="entry name" value="ALLANTOATE DEIMINASE-RELATED"/>
    <property type="match status" value="1"/>
</dbReference>
<dbReference type="KEGG" id="csl:COCSUDRAFT_66397"/>
<dbReference type="Proteomes" id="UP000007264">
    <property type="component" value="Unassembled WGS sequence"/>
</dbReference>
<dbReference type="GO" id="GO:0046872">
    <property type="term" value="F:metal ion binding"/>
    <property type="evidence" value="ECO:0007669"/>
    <property type="project" value="UniProtKB-KW"/>
</dbReference>
<evidence type="ECO:0000256" key="2">
    <source>
        <dbReference type="ARBA" id="ARBA00022801"/>
    </source>
</evidence>
<dbReference type="SUPFAM" id="SSF55031">
    <property type="entry name" value="Bacterial exopeptidase dimerisation domain"/>
    <property type="match status" value="1"/>
</dbReference>
<dbReference type="EMBL" id="AGSI01000009">
    <property type="protein sequence ID" value="EIE22792.1"/>
    <property type="molecule type" value="Genomic_DNA"/>
</dbReference>
<keyword evidence="2" id="KW-0378">Hydrolase</keyword>
<dbReference type="InterPro" id="IPR010158">
    <property type="entry name" value="Amidase_Cbmase"/>
</dbReference>
<protein>
    <submittedName>
        <fullName evidence="4">Amidase</fullName>
    </submittedName>
</protein>
<evidence type="ECO:0000313" key="4">
    <source>
        <dbReference type="EMBL" id="EIE22792.1"/>
    </source>
</evidence>
<feature type="signal peptide" evidence="3">
    <location>
        <begin position="1"/>
        <end position="31"/>
    </location>
</feature>
<dbReference type="Gene3D" id="3.30.70.360">
    <property type="match status" value="1"/>
</dbReference>
<dbReference type="PANTHER" id="PTHR32494:SF19">
    <property type="entry name" value="ALLANTOATE DEIMINASE-RELATED"/>
    <property type="match status" value="1"/>
</dbReference>